<sequence length="68" mass="7698">MFSYVAGISKGVAPKSRLAIHKISLWHLSCRERDFDAVSISIEGGDCTDHKESWGREVAEIHVGDRRW</sequence>
<evidence type="ECO:0000313" key="2">
    <source>
        <dbReference type="Proteomes" id="UP000243975"/>
    </source>
</evidence>
<name>A0A124SGJ1_CYNCS</name>
<reference evidence="1 2" key="1">
    <citation type="journal article" date="2016" name="Sci. Rep.">
        <title>The genome sequence of the outbreeding globe artichoke constructed de novo incorporating a phase-aware low-pass sequencing strategy of F1 progeny.</title>
        <authorList>
            <person name="Scaglione D."/>
            <person name="Reyes-Chin-Wo S."/>
            <person name="Acquadro A."/>
            <person name="Froenicke L."/>
            <person name="Portis E."/>
            <person name="Beitel C."/>
            <person name="Tirone M."/>
            <person name="Mauro R."/>
            <person name="Lo Monaco A."/>
            <person name="Mauromicale G."/>
            <person name="Faccioli P."/>
            <person name="Cattivelli L."/>
            <person name="Rieseberg L."/>
            <person name="Michelmore R."/>
            <person name="Lanteri S."/>
        </authorList>
    </citation>
    <scope>NUCLEOTIDE SEQUENCE [LARGE SCALE GENOMIC DNA]</scope>
    <source>
        <strain evidence="1">2C</strain>
    </source>
</reference>
<protein>
    <submittedName>
        <fullName evidence="1">Uncharacterized protein</fullName>
    </submittedName>
</protein>
<accession>A0A124SGJ1</accession>
<gene>
    <name evidence="1" type="ORF">Ccrd_015101</name>
</gene>
<dbReference type="EMBL" id="LEKV01001799">
    <property type="protein sequence ID" value="KVI06553.1"/>
    <property type="molecule type" value="Genomic_DNA"/>
</dbReference>
<dbReference type="AlphaFoldDB" id="A0A124SGJ1"/>
<dbReference type="Gramene" id="KVI06553">
    <property type="protein sequence ID" value="KVI06553"/>
    <property type="gene ID" value="Ccrd_015101"/>
</dbReference>
<keyword evidence="2" id="KW-1185">Reference proteome</keyword>
<organism evidence="1 2">
    <name type="scientific">Cynara cardunculus var. scolymus</name>
    <name type="common">Globe artichoke</name>
    <name type="synonym">Cynara scolymus</name>
    <dbReference type="NCBI Taxonomy" id="59895"/>
    <lineage>
        <taxon>Eukaryota</taxon>
        <taxon>Viridiplantae</taxon>
        <taxon>Streptophyta</taxon>
        <taxon>Embryophyta</taxon>
        <taxon>Tracheophyta</taxon>
        <taxon>Spermatophyta</taxon>
        <taxon>Magnoliopsida</taxon>
        <taxon>eudicotyledons</taxon>
        <taxon>Gunneridae</taxon>
        <taxon>Pentapetalae</taxon>
        <taxon>asterids</taxon>
        <taxon>campanulids</taxon>
        <taxon>Asterales</taxon>
        <taxon>Asteraceae</taxon>
        <taxon>Carduoideae</taxon>
        <taxon>Cardueae</taxon>
        <taxon>Carduinae</taxon>
        <taxon>Cynara</taxon>
    </lineage>
</organism>
<dbReference type="Proteomes" id="UP000243975">
    <property type="component" value="Unassembled WGS sequence"/>
</dbReference>
<comment type="caution">
    <text evidence="1">The sequence shown here is derived from an EMBL/GenBank/DDBJ whole genome shotgun (WGS) entry which is preliminary data.</text>
</comment>
<proteinExistence type="predicted"/>
<evidence type="ECO:0000313" key="1">
    <source>
        <dbReference type="EMBL" id="KVI06553.1"/>
    </source>
</evidence>